<dbReference type="Pfam" id="PF11790">
    <property type="entry name" value="Glyco_hydro_cc"/>
    <property type="match status" value="1"/>
</dbReference>
<keyword evidence="3" id="KW-1185">Reference proteome</keyword>
<feature type="domain" description="Asl1-like glycosyl hydrolase catalytic" evidence="1">
    <location>
        <begin position="10"/>
        <end position="249"/>
    </location>
</feature>
<proteinExistence type="predicted"/>
<reference evidence="2" key="1">
    <citation type="journal article" date="2023" name="Mol. Phylogenet. Evol.">
        <title>Genome-scale phylogeny and comparative genomics of the fungal order Sordariales.</title>
        <authorList>
            <person name="Hensen N."/>
            <person name="Bonometti L."/>
            <person name="Westerberg I."/>
            <person name="Brannstrom I.O."/>
            <person name="Guillou S."/>
            <person name="Cros-Aarteil S."/>
            <person name="Calhoun S."/>
            <person name="Haridas S."/>
            <person name="Kuo A."/>
            <person name="Mondo S."/>
            <person name="Pangilinan J."/>
            <person name="Riley R."/>
            <person name="LaButti K."/>
            <person name="Andreopoulos B."/>
            <person name="Lipzen A."/>
            <person name="Chen C."/>
            <person name="Yan M."/>
            <person name="Daum C."/>
            <person name="Ng V."/>
            <person name="Clum A."/>
            <person name="Steindorff A."/>
            <person name="Ohm R.A."/>
            <person name="Martin F."/>
            <person name="Silar P."/>
            <person name="Natvig D.O."/>
            <person name="Lalanne C."/>
            <person name="Gautier V."/>
            <person name="Ament-Velasquez S.L."/>
            <person name="Kruys A."/>
            <person name="Hutchinson M.I."/>
            <person name="Powell A.J."/>
            <person name="Barry K."/>
            <person name="Miller A.N."/>
            <person name="Grigoriev I.V."/>
            <person name="Debuchy R."/>
            <person name="Gladieux P."/>
            <person name="Hiltunen Thoren M."/>
            <person name="Johannesson H."/>
        </authorList>
    </citation>
    <scope>NUCLEOTIDE SEQUENCE</scope>
    <source>
        <strain evidence="2">PSN293</strain>
    </source>
</reference>
<evidence type="ECO:0000313" key="3">
    <source>
        <dbReference type="Proteomes" id="UP001301769"/>
    </source>
</evidence>
<dbReference type="PANTHER" id="PTHR34154:SF3">
    <property type="entry name" value="ALKALI-SENSITIVE LINKAGE PROTEIN 1"/>
    <property type="match status" value="1"/>
</dbReference>
<protein>
    <submittedName>
        <fullName evidence="2">Alkali-sensitive linkage protein 1</fullName>
    </submittedName>
</protein>
<comment type="caution">
    <text evidence="2">The sequence shown here is derived from an EMBL/GenBank/DDBJ whole genome shotgun (WGS) entry which is preliminary data.</text>
</comment>
<sequence>MAHLSGKRGLCWPVENQKTADSPIIFTKPGSKISWLYNWSPHPTPGTQLLQFVPMQWNHVNADQLPSHCQRYRPRELLAFNEPELDSQANMPVSLAVETWMIHIQPLRQRGLIRAGSPGISSAPQGVTWLKEFLAGIRAQGSDIDFYALHWYGLELGHFYDYIWSTYHNLGPNKPVWITEFAPTNWDAANPLGKEHVENFCRESIKYLDGLEWVERYAFFGAMRDTGTVGKWARMLDDHGRLTELGRIYRDA</sequence>
<dbReference type="InterPro" id="IPR053183">
    <property type="entry name" value="ASL1"/>
</dbReference>
<organism evidence="2 3">
    <name type="scientific">Rhypophila decipiens</name>
    <dbReference type="NCBI Taxonomy" id="261697"/>
    <lineage>
        <taxon>Eukaryota</taxon>
        <taxon>Fungi</taxon>
        <taxon>Dikarya</taxon>
        <taxon>Ascomycota</taxon>
        <taxon>Pezizomycotina</taxon>
        <taxon>Sordariomycetes</taxon>
        <taxon>Sordariomycetidae</taxon>
        <taxon>Sordariales</taxon>
        <taxon>Naviculisporaceae</taxon>
        <taxon>Rhypophila</taxon>
    </lineage>
</organism>
<dbReference type="Proteomes" id="UP001301769">
    <property type="component" value="Unassembled WGS sequence"/>
</dbReference>
<dbReference type="GO" id="GO:0071966">
    <property type="term" value="P:fungal-type cell wall polysaccharide metabolic process"/>
    <property type="evidence" value="ECO:0007669"/>
    <property type="project" value="TreeGrafter"/>
</dbReference>
<evidence type="ECO:0000259" key="1">
    <source>
        <dbReference type="Pfam" id="PF11790"/>
    </source>
</evidence>
<accession>A0AAN6Y1G6</accession>
<reference evidence="2" key="2">
    <citation type="submission" date="2023-05" db="EMBL/GenBank/DDBJ databases">
        <authorList>
            <consortium name="Lawrence Berkeley National Laboratory"/>
            <person name="Steindorff A."/>
            <person name="Hensen N."/>
            <person name="Bonometti L."/>
            <person name="Westerberg I."/>
            <person name="Brannstrom I.O."/>
            <person name="Guillou S."/>
            <person name="Cros-Aarteil S."/>
            <person name="Calhoun S."/>
            <person name="Haridas S."/>
            <person name="Kuo A."/>
            <person name="Mondo S."/>
            <person name="Pangilinan J."/>
            <person name="Riley R."/>
            <person name="Labutti K."/>
            <person name="Andreopoulos B."/>
            <person name="Lipzen A."/>
            <person name="Chen C."/>
            <person name="Yanf M."/>
            <person name="Daum C."/>
            <person name="Ng V."/>
            <person name="Clum A."/>
            <person name="Ohm R."/>
            <person name="Martin F."/>
            <person name="Silar P."/>
            <person name="Natvig D."/>
            <person name="Lalanne C."/>
            <person name="Gautier V."/>
            <person name="Ament-Velasquez S.L."/>
            <person name="Kruys A."/>
            <person name="Hutchinson M.I."/>
            <person name="Powell A.J."/>
            <person name="Barry K."/>
            <person name="Miller A.N."/>
            <person name="Grigoriev I.V."/>
            <person name="Debuchy R."/>
            <person name="Gladieux P."/>
            <person name="Thoren M.H."/>
            <person name="Johannesson H."/>
        </authorList>
    </citation>
    <scope>NUCLEOTIDE SEQUENCE</scope>
    <source>
        <strain evidence="2">PSN293</strain>
    </source>
</reference>
<dbReference type="PANTHER" id="PTHR34154">
    <property type="entry name" value="ALKALI-SENSITIVE LINKAGE PROTEIN 1"/>
    <property type="match status" value="1"/>
</dbReference>
<dbReference type="GO" id="GO:0009277">
    <property type="term" value="C:fungal-type cell wall"/>
    <property type="evidence" value="ECO:0007669"/>
    <property type="project" value="TreeGrafter"/>
</dbReference>
<dbReference type="Gene3D" id="3.20.20.80">
    <property type="entry name" value="Glycosidases"/>
    <property type="match status" value="1"/>
</dbReference>
<gene>
    <name evidence="2" type="ORF">QBC37DRAFT_49615</name>
</gene>
<dbReference type="AlphaFoldDB" id="A0AAN6Y1G6"/>
<evidence type="ECO:0000313" key="2">
    <source>
        <dbReference type="EMBL" id="KAK4209611.1"/>
    </source>
</evidence>
<name>A0AAN6Y1G6_9PEZI</name>
<dbReference type="SUPFAM" id="SSF51445">
    <property type="entry name" value="(Trans)glycosidases"/>
    <property type="match status" value="1"/>
</dbReference>
<dbReference type="EMBL" id="MU858199">
    <property type="protein sequence ID" value="KAK4209611.1"/>
    <property type="molecule type" value="Genomic_DNA"/>
</dbReference>
<dbReference type="InterPro" id="IPR024655">
    <property type="entry name" value="Asl1_glyco_hydro_catalytic"/>
</dbReference>
<dbReference type="InterPro" id="IPR017853">
    <property type="entry name" value="GH"/>
</dbReference>